<keyword evidence="1" id="KW-0496">Mitochondrion</keyword>
<dbReference type="GO" id="GO:0005744">
    <property type="term" value="C:TIM23 mitochondrial import inner membrane translocase complex"/>
    <property type="evidence" value="ECO:0007669"/>
    <property type="project" value="UniProtKB-UniRule"/>
</dbReference>
<name>A0A2A9M620_BESBE</name>
<gene>
    <name evidence="4" type="ORF">BESB_076060</name>
</gene>
<comment type="subunit">
    <text evidence="1">Component of the TIM23 complex.</text>
</comment>
<dbReference type="SUPFAM" id="SSF56784">
    <property type="entry name" value="HAD-like"/>
    <property type="match status" value="1"/>
</dbReference>
<dbReference type="PROSITE" id="PS50969">
    <property type="entry name" value="FCP1"/>
    <property type="match status" value="1"/>
</dbReference>
<feature type="domain" description="FCP1 homology" evidence="3">
    <location>
        <begin position="256"/>
        <end position="403"/>
    </location>
</feature>
<dbReference type="STRING" id="94643.A0A2A9M620"/>
<dbReference type="Proteomes" id="UP000224006">
    <property type="component" value="Chromosome VII"/>
</dbReference>
<accession>A0A2A9M620</accession>
<evidence type="ECO:0000313" key="4">
    <source>
        <dbReference type="EMBL" id="PFH33389.1"/>
    </source>
</evidence>
<dbReference type="RefSeq" id="XP_029217398.1">
    <property type="nucleotide sequence ID" value="XM_029365967.1"/>
</dbReference>
<dbReference type="Gene3D" id="3.40.50.1000">
    <property type="entry name" value="HAD superfamily/HAD-like"/>
    <property type="match status" value="1"/>
</dbReference>
<keyword evidence="1" id="KW-0809">Transit peptide</keyword>
<dbReference type="InterPro" id="IPR023214">
    <property type="entry name" value="HAD_sf"/>
</dbReference>
<dbReference type="Pfam" id="PF03031">
    <property type="entry name" value="NIF"/>
    <property type="match status" value="1"/>
</dbReference>
<dbReference type="GO" id="GO:0015031">
    <property type="term" value="P:protein transport"/>
    <property type="evidence" value="ECO:0007669"/>
    <property type="project" value="UniProtKB-KW"/>
</dbReference>
<keyword evidence="1" id="KW-0653">Protein transport</keyword>
<dbReference type="InterPro" id="IPR050365">
    <property type="entry name" value="TIM50"/>
</dbReference>
<keyword evidence="5" id="KW-1185">Reference proteome</keyword>
<feature type="region of interest" description="Disordered" evidence="2">
    <location>
        <begin position="107"/>
        <end position="172"/>
    </location>
</feature>
<evidence type="ECO:0000256" key="2">
    <source>
        <dbReference type="SAM" id="MobiDB-lite"/>
    </source>
</evidence>
<organism evidence="4 5">
    <name type="scientific">Besnoitia besnoiti</name>
    <name type="common">Apicomplexan protozoan</name>
    <dbReference type="NCBI Taxonomy" id="94643"/>
    <lineage>
        <taxon>Eukaryota</taxon>
        <taxon>Sar</taxon>
        <taxon>Alveolata</taxon>
        <taxon>Apicomplexa</taxon>
        <taxon>Conoidasida</taxon>
        <taxon>Coccidia</taxon>
        <taxon>Eucoccidiorida</taxon>
        <taxon>Eimeriorina</taxon>
        <taxon>Sarcocystidae</taxon>
        <taxon>Besnoitia</taxon>
    </lineage>
</organism>
<comment type="subcellular location">
    <subcellularLocation>
        <location evidence="1">Mitochondrion inner membrane</location>
        <topology evidence="1">Single-pass membrane protein</topology>
    </subcellularLocation>
</comment>
<dbReference type="EMBL" id="NWUJ01000008">
    <property type="protein sequence ID" value="PFH33389.1"/>
    <property type="molecule type" value="Genomic_DNA"/>
</dbReference>
<keyword evidence="1" id="KW-0811">Translocation</keyword>
<evidence type="ECO:0000313" key="5">
    <source>
        <dbReference type="Proteomes" id="UP000224006"/>
    </source>
</evidence>
<protein>
    <recommendedName>
        <fullName evidence="1">Mitochondrial import inner membrane translocase subunit TIM50</fullName>
    </recommendedName>
</protein>
<keyword evidence="1" id="KW-0813">Transport</keyword>
<comment type="similarity">
    <text evidence="1">Belongs to the TIM50 family.</text>
</comment>
<dbReference type="SMART" id="SM00577">
    <property type="entry name" value="CPDc"/>
    <property type="match status" value="1"/>
</dbReference>
<sequence>MAATRVSGLSLCRAVSYSRFLSRGRNACLADAHCRCTAVSATCAWPFARLRSGASLNPRARVSAPSCAVGASAAPASLCEAPAVSFAPCSVSSSSASVCRLSHAFSTSAPGASAPAKAELDEGKKRPRGEAPVAAGREDARESEPQASSAAEGAQGKATEESQPQDAEPGREPGYLSAVLMATLLFGGLVVEAARVFERANRENKSVTETIAEELKDLDARMSHWNEQLHLYLDKKIGTGKKEAEPLLPDLAEINAPDLMPTLVLNFDNVLAYIAYDPVKGYIVRKRPGVDAFLSTLANFYELVLWSEHPFPFIEDLLRTKLEWPVSFTLYQENMDCRGSVRYRNLERLGRRMDRVLYIDVDGTNLPASQTANFIKVAPFHGEAQEMLEDRALPELTDLLIGAAISAGDVREVLLRYGGGADGNVGKRFLVEKLDAEKRANQRRNIGRAFGFSGGSGTQARQKWEK</sequence>
<dbReference type="InterPro" id="IPR004274">
    <property type="entry name" value="FCP1_dom"/>
</dbReference>
<evidence type="ECO:0000259" key="3">
    <source>
        <dbReference type="PROSITE" id="PS50969"/>
    </source>
</evidence>
<evidence type="ECO:0000256" key="1">
    <source>
        <dbReference type="RuleBase" id="RU365079"/>
    </source>
</evidence>
<dbReference type="OrthoDB" id="445750at2759"/>
<proteinExistence type="inferred from homology"/>
<comment type="function">
    <text evidence="1">Essential component of the TIM23 complex, a complex that mediates the translocation of transit peptide-containing proteins across the mitochondrial inner membrane.</text>
</comment>
<dbReference type="KEGG" id="bbes:BESB_076060"/>
<dbReference type="PANTHER" id="PTHR12210">
    <property type="entry name" value="DULLARD PROTEIN PHOSPHATASE"/>
    <property type="match status" value="1"/>
</dbReference>
<dbReference type="GeneID" id="40312532"/>
<dbReference type="InterPro" id="IPR036412">
    <property type="entry name" value="HAD-like_sf"/>
</dbReference>
<comment type="caution">
    <text evidence="4">The sequence shown here is derived from an EMBL/GenBank/DDBJ whole genome shotgun (WGS) entry which is preliminary data.</text>
</comment>
<dbReference type="AlphaFoldDB" id="A0A2A9M620"/>
<dbReference type="VEuPathDB" id="ToxoDB:BESB_076060"/>
<reference evidence="4 5" key="1">
    <citation type="submission" date="2017-09" db="EMBL/GenBank/DDBJ databases">
        <title>Genome sequencing of Besnoitia besnoiti strain Bb-Ger1.</title>
        <authorList>
            <person name="Schares G."/>
            <person name="Venepally P."/>
            <person name="Lorenzi H.A."/>
        </authorList>
    </citation>
    <scope>NUCLEOTIDE SEQUENCE [LARGE SCALE GENOMIC DNA]</scope>
    <source>
        <strain evidence="4 5">Bb-Ger1</strain>
    </source>
</reference>